<evidence type="ECO:0000256" key="3">
    <source>
        <dbReference type="ARBA" id="ARBA00022722"/>
    </source>
</evidence>
<dbReference type="InterPro" id="IPR037027">
    <property type="entry name" value="YqgF/RNaseH-like_dom_sf"/>
</dbReference>
<keyword evidence="1 5" id="KW-0963">Cytoplasm</keyword>
<dbReference type="NCBIfam" id="TIGR00250">
    <property type="entry name" value="RNAse_H_YqgF"/>
    <property type="match status" value="1"/>
</dbReference>
<dbReference type="PANTHER" id="PTHR33317:SF4">
    <property type="entry name" value="POLYNUCLEOTIDYL TRANSFERASE, RIBONUCLEASE H-LIKE SUPERFAMILY PROTEIN"/>
    <property type="match status" value="1"/>
</dbReference>
<dbReference type="EMBL" id="LR778301">
    <property type="protein sequence ID" value="CAB1367416.1"/>
    <property type="molecule type" value="Genomic_DNA"/>
</dbReference>
<dbReference type="GO" id="GO:0000967">
    <property type="term" value="P:rRNA 5'-end processing"/>
    <property type="evidence" value="ECO:0007669"/>
    <property type="project" value="UniProtKB-UniRule"/>
</dbReference>
<evidence type="ECO:0000256" key="5">
    <source>
        <dbReference type="HAMAP-Rule" id="MF_00651"/>
    </source>
</evidence>
<dbReference type="HAMAP" id="MF_00651">
    <property type="entry name" value="Nuclease_YqgF"/>
    <property type="match status" value="1"/>
</dbReference>
<dbReference type="EC" id="3.1.-.-" evidence="5"/>
<dbReference type="GO" id="GO:0005829">
    <property type="term" value="C:cytosol"/>
    <property type="evidence" value="ECO:0007669"/>
    <property type="project" value="TreeGrafter"/>
</dbReference>
<dbReference type="KEGG" id="doe:DENOEST_0244"/>
<dbReference type="SMART" id="SM00732">
    <property type="entry name" value="YqgFc"/>
    <property type="match status" value="1"/>
</dbReference>
<dbReference type="GO" id="GO:0016788">
    <property type="term" value="F:hydrolase activity, acting on ester bonds"/>
    <property type="evidence" value="ECO:0007669"/>
    <property type="project" value="UniProtKB-UniRule"/>
</dbReference>
<dbReference type="AlphaFoldDB" id="A0A6S6XNL0"/>
<keyword evidence="2 5" id="KW-0690">Ribosome biogenesis</keyword>
<feature type="domain" description="YqgF/RNase H-like" evidence="6">
    <location>
        <begin position="1"/>
        <end position="99"/>
    </location>
</feature>
<comment type="similarity">
    <text evidence="5">Belongs to the YqgF HJR family.</text>
</comment>
<dbReference type="PANTHER" id="PTHR33317">
    <property type="entry name" value="POLYNUCLEOTIDYL TRANSFERASE, RIBONUCLEASE H-LIKE SUPERFAMILY PROTEIN"/>
    <property type="match status" value="1"/>
</dbReference>
<proteinExistence type="inferred from homology"/>
<dbReference type="Pfam" id="PF03652">
    <property type="entry name" value="RuvX"/>
    <property type="match status" value="1"/>
</dbReference>
<evidence type="ECO:0000256" key="2">
    <source>
        <dbReference type="ARBA" id="ARBA00022517"/>
    </source>
</evidence>
<comment type="function">
    <text evidence="5">Could be a nuclease involved in processing of the 5'-end of pre-16S rRNA.</text>
</comment>
<dbReference type="InterPro" id="IPR006641">
    <property type="entry name" value="YqgF/RNaseH-like_dom"/>
</dbReference>
<dbReference type="InterPro" id="IPR012337">
    <property type="entry name" value="RNaseH-like_sf"/>
</dbReference>
<dbReference type="GO" id="GO:0004518">
    <property type="term" value="F:nuclease activity"/>
    <property type="evidence" value="ECO:0007669"/>
    <property type="project" value="UniProtKB-KW"/>
</dbReference>
<comment type="subcellular location">
    <subcellularLocation>
        <location evidence="5">Cytoplasm</location>
    </subcellularLocation>
</comment>
<dbReference type="Gene3D" id="3.30.420.140">
    <property type="entry name" value="YqgF/RNase H-like domain"/>
    <property type="match status" value="1"/>
</dbReference>
<keyword evidence="4 5" id="KW-0378">Hydrolase</keyword>
<evidence type="ECO:0000313" key="7">
    <source>
        <dbReference type="EMBL" id="CAB1367416.1"/>
    </source>
</evidence>
<name>A0A6S6XNL0_9PROT</name>
<keyword evidence="8" id="KW-1185">Reference proteome</keyword>
<reference evidence="7 8" key="1">
    <citation type="submission" date="2020-03" db="EMBL/GenBank/DDBJ databases">
        <authorList>
            <consortium name="Genoscope - CEA"/>
            <person name="William W."/>
        </authorList>
    </citation>
    <scope>NUCLEOTIDE SEQUENCE [LARGE SCALE GENOMIC DNA]</scope>
    <source>
        <strain evidence="8">DSM 16959</strain>
    </source>
</reference>
<dbReference type="Proteomes" id="UP000515733">
    <property type="component" value="Chromosome"/>
</dbReference>
<accession>A0A6S6XNL0</accession>
<dbReference type="SUPFAM" id="SSF53098">
    <property type="entry name" value="Ribonuclease H-like"/>
    <property type="match status" value="1"/>
</dbReference>
<dbReference type="InterPro" id="IPR005227">
    <property type="entry name" value="YqgF"/>
</dbReference>
<sequence length="133" mass="14904">MLAFDFGTRRIGVALGESLLGSARPLTTIDAEANEARFAAIDRLIKEWQPTRLVVGLPLSLAGEEHEMSARCRRFARQLEGRFNLPVTLTDERLSSVEAEERLSARGQDWKTRRKTLDAEAAAIILQSYFDAK</sequence>
<evidence type="ECO:0000313" key="8">
    <source>
        <dbReference type="Proteomes" id="UP000515733"/>
    </source>
</evidence>
<protein>
    <recommendedName>
        <fullName evidence="5">Putative pre-16S rRNA nuclease</fullName>
        <ecNumber evidence="5">3.1.-.-</ecNumber>
    </recommendedName>
</protein>
<organism evidence="7 8">
    <name type="scientific">Denitratisoma oestradiolicum</name>
    <dbReference type="NCBI Taxonomy" id="311182"/>
    <lineage>
        <taxon>Bacteria</taxon>
        <taxon>Pseudomonadati</taxon>
        <taxon>Pseudomonadota</taxon>
        <taxon>Betaproteobacteria</taxon>
        <taxon>Nitrosomonadales</taxon>
        <taxon>Sterolibacteriaceae</taxon>
        <taxon>Denitratisoma</taxon>
    </lineage>
</organism>
<keyword evidence="3 5" id="KW-0540">Nuclease</keyword>
<evidence type="ECO:0000256" key="1">
    <source>
        <dbReference type="ARBA" id="ARBA00022490"/>
    </source>
</evidence>
<evidence type="ECO:0000256" key="4">
    <source>
        <dbReference type="ARBA" id="ARBA00022801"/>
    </source>
</evidence>
<gene>
    <name evidence="7" type="primary">yqgF</name>
    <name evidence="7" type="ORF">DENOEST_0244</name>
</gene>
<dbReference type="CDD" id="cd16964">
    <property type="entry name" value="YqgF"/>
    <property type="match status" value="1"/>
</dbReference>
<evidence type="ECO:0000259" key="6">
    <source>
        <dbReference type="SMART" id="SM00732"/>
    </source>
</evidence>